<protein>
    <submittedName>
        <fullName evidence="1">Uncharacterized protein</fullName>
    </submittedName>
</protein>
<name>A0A0A9BWK1_ARUDO</name>
<sequence length="17" mass="1812">MECALCRGNTSSSRLAL</sequence>
<organism evidence="1">
    <name type="scientific">Arundo donax</name>
    <name type="common">Giant reed</name>
    <name type="synonym">Donax arundinaceus</name>
    <dbReference type="NCBI Taxonomy" id="35708"/>
    <lineage>
        <taxon>Eukaryota</taxon>
        <taxon>Viridiplantae</taxon>
        <taxon>Streptophyta</taxon>
        <taxon>Embryophyta</taxon>
        <taxon>Tracheophyta</taxon>
        <taxon>Spermatophyta</taxon>
        <taxon>Magnoliopsida</taxon>
        <taxon>Liliopsida</taxon>
        <taxon>Poales</taxon>
        <taxon>Poaceae</taxon>
        <taxon>PACMAD clade</taxon>
        <taxon>Arundinoideae</taxon>
        <taxon>Arundineae</taxon>
        <taxon>Arundo</taxon>
    </lineage>
</organism>
<accession>A0A0A9BWK1</accession>
<dbReference type="EMBL" id="GBRH01230229">
    <property type="protein sequence ID" value="JAD67666.1"/>
    <property type="molecule type" value="Transcribed_RNA"/>
</dbReference>
<reference evidence="1" key="2">
    <citation type="journal article" date="2015" name="Data Brief">
        <title>Shoot transcriptome of the giant reed, Arundo donax.</title>
        <authorList>
            <person name="Barrero R.A."/>
            <person name="Guerrero F.D."/>
            <person name="Moolhuijzen P."/>
            <person name="Goolsby J.A."/>
            <person name="Tidwell J."/>
            <person name="Bellgard S.E."/>
            <person name="Bellgard M.I."/>
        </authorList>
    </citation>
    <scope>NUCLEOTIDE SEQUENCE</scope>
    <source>
        <tissue evidence="1">Shoot tissue taken approximately 20 cm above the soil surface</tissue>
    </source>
</reference>
<reference evidence="1" key="1">
    <citation type="submission" date="2014-09" db="EMBL/GenBank/DDBJ databases">
        <authorList>
            <person name="Magalhaes I.L.F."/>
            <person name="Oliveira U."/>
            <person name="Santos F.R."/>
            <person name="Vidigal T.H.D.A."/>
            <person name="Brescovit A.D."/>
            <person name="Santos A.J."/>
        </authorList>
    </citation>
    <scope>NUCLEOTIDE SEQUENCE</scope>
    <source>
        <tissue evidence="1">Shoot tissue taken approximately 20 cm above the soil surface</tissue>
    </source>
</reference>
<evidence type="ECO:0000313" key="1">
    <source>
        <dbReference type="EMBL" id="JAD67666.1"/>
    </source>
</evidence>
<dbReference type="AlphaFoldDB" id="A0A0A9BWK1"/>
<proteinExistence type="predicted"/>